<reference evidence="1 2" key="1">
    <citation type="submission" date="2017-07" db="EMBL/GenBank/DDBJ databases">
        <title>Tamlnaduibacter salinus (Mi-7) genome sequencing.</title>
        <authorList>
            <person name="Verma A."/>
            <person name="Krishnamurthi S."/>
        </authorList>
    </citation>
    <scope>NUCLEOTIDE SEQUENCE [LARGE SCALE GENOMIC DNA]</scope>
    <source>
        <strain evidence="1 2">Mi-7</strain>
    </source>
</reference>
<accession>A0A2A2I1Q6</accession>
<proteinExistence type="predicted"/>
<name>A0A2A2I1Q6_9GAMM</name>
<dbReference type="RefSeq" id="WP_095611687.1">
    <property type="nucleotide sequence ID" value="NZ_NMPM01000071.1"/>
</dbReference>
<keyword evidence="2" id="KW-1185">Reference proteome</keyword>
<dbReference type="Proteomes" id="UP000218332">
    <property type="component" value="Unassembled WGS sequence"/>
</dbReference>
<comment type="caution">
    <text evidence="1">The sequence shown here is derived from an EMBL/GenBank/DDBJ whole genome shotgun (WGS) entry which is preliminary data.</text>
</comment>
<organism evidence="1 2">
    <name type="scientific">Tamilnaduibacter salinus</name>
    <dbReference type="NCBI Taxonomy" id="1484056"/>
    <lineage>
        <taxon>Bacteria</taxon>
        <taxon>Pseudomonadati</taxon>
        <taxon>Pseudomonadota</taxon>
        <taxon>Gammaproteobacteria</taxon>
        <taxon>Pseudomonadales</taxon>
        <taxon>Marinobacteraceae</taxon>
        <taxon>Tamilnaduibacter</taxon>
    </lineage>
</organism>
<gene>
    <name evidence="1" type="ORF">CF392_11970</name>
</gene>
<evidence type="ECO:0000313" key="2">
    <source>
        <dbReference type="Proteomes" id="UP000218332"/>
    </source>
</evidence>
<dbReference type="AlphaFoldDB" id="A0A2A2I1Q6"/>
<dbReference type="EMBL" id="NMPM01000071">
    <property type="protein sequence ID" value="PAV25246.1"/>
    <property type="molecule type" value="Genomic_DNA"/>
</dbReference>
<sequence length="121" mass="13782">MPPLVGFQDTVLTHQTPLRRIKDWKPQPSESAVRCLVSPSLSGGRHEGYRYDEARNIALRVALQAHIPTEVGERVFPTPMLEAYAPYDKGTHQVPPRKQHHILNPFENGEAPYWFVQEVSV</sequence>
<evidence type="ECO:0000313" key="1">
    <source>
        <dbReference type="EMBL" id="PAV25246.1"/>
    </source>
</evidence>
<protein>
    <submittedName>
        <fullName evidence="1">Uncharacterized protein</fullName>
    </submittedName>
</protein>